<reference evidence="2 3" key="2">
    <citation type="submission" date="2018-11" db="EMBL/GenBank/DDBJ databases">
        <authorList>
            <consortium name="Pathogen Informatics"/>
        </authorList>
    </citation>
    <scope>NUCLEOTIDE SEQUENCE [LARGE SCALE GENOMIC DNA]</scope>
</reference>
<dbReference type="EMBL" id="UYWY01019551">
    <property type="protein sequence ID" value="VDM38090.1"/>
    <property type="molecule type" value="Genomic_DNA"/>
</dbReference>
<comment type="similarity">
    <text evidence="1">Belongs to the eukaryotic ribosomal protein eL8 family.</text>
</comment>
<dbReference type="GO" id="GO:0003723">
    <property type="term" value="F:RNA binding"/>
    <property type="evidence" value="ECO:0007669"/>
    <property type="project" value="UniProtKB-UniRule"/>
</dbReference>
<dbReference type="Gene3D" id="3.30.1330.30">
    <property type="match status" value="1"/>
</dbReference>
<evidence type="ECO:0000313" key="4">
    <source>
        <dbReference type="WBParaSite" id="TCNE_0000676901-mRNA-1"/>
    </source>
</evidence>
<evidence type="ECO:0000313" key="3">
    <source>
        <dbReference type="Proteomes" id="UP000050794"/>
    </source>
</evidence>
<keyword evidence="1" id="KW-0694">RNA-binding</keyword>
<dbReference type="AlphaFoldDB" id="A0A183UE49"/>
<evidence type="ECO:0000256" key="1">
    <source>
        <dbReference type="RuleBase" id="RU366039"/>
    </source>
</evidence>
<dbReference type="GO" id="GO:0000398">
    <property type="term" value="P:mRNA splicing, via spliceosome"/>
    <property type="evidence" value="ECO:0007669"/>
    <property type="project" value="UniProtKB-UniRule"/>
</dbReference>
<keyword evidence="3" id="KW-1185">Reference proteome</keyword>
<dbReference type="GO" id="GO:0031429">
    <property type="term" value="C:box H/ACA snoRNP complex"/>
    <property type="evidence" value="ECO:0007669"/>
    <property type="project" value="UniProtKB-UniRule"/>
</dbReference>
<comment type="function">
    <text evidence="1">Required for ribosome biogenesis. Part of a complex which catalyzes pseudouridylation of rRNA. This involves the isomerization of uridine such that the ribose is subsequently attached to C5, instead of the normal N1. Pseudouridine ('psi') residues may serve to stabilize the conformation of rRNAs.</text>
</comment>
<name>A0A183UE49_TOXCA</name>
<reference evidence="4" key="1">
    <citation type="submission" date="2016-06" db="UniProtKB">
        <authorList>
            <consortium name="WormBaseParasite"/>
        </authorList>
    </citation>
    <scope>IDENTIFICATION</scope>
</reference>
<dbReference type="SUPFAM" id="SSF55315">
    <property type="entry name" value="L30e-like"/>
    <property type="match status" value="1"/>
</dbReference>
<dbReference type="GO" id="GO:0031120">
    <property type="term" value="P:snRNA pseudouridine synthesis"/>
    <property type="evidence" value="ECO:0007669"/>
    <property type="project" value="UniProtKB-UniRule"/>
</dbReference>
<gene>
    <name evidence="2" type="ORF">TCNE_LOCUS6769</name>
</gene>
<sequence length="77" mass="8665">MNYTENPKALQLNTSSPVVDVVLGDDRISLKAYPLADTALSQKILDFMHQALNWKQLKKGANEGTKTLYRRIAEMIS</sequence>
<dbReference type="WBParaSite" id="TCNE_0000676901-mRNA-1">
    <property type="protein sequence ID" value="TCNE_0000676901-mRNA-1"/>
    <property type="gene ID" value="TCNE_0000676901"/>
</dbReference>
<accession>A0A183UE49</accession>
<evidence type="ECO:0000313" key="2">
    <source>
        <dbReference type="EMBL" id="VDM38090.1"/>
    </source>
</evidence>
<protein>
    <recommendedName>
        <fullName evidence="1">H/ACA ribonucleoprotein complex subunit 2</fullName>
    </recommendedName>
    <alternativeName>
        <fullName evidence="1">Nucleolar protein family A member 2</fullName>
    </alternativeName>
</protein>
<keyword evidence="1" id="KW-0687">Ribonucleoprotein</keyword>
<comment type="function">
    <text evidence="1">Common component of the spliceosome and rRNA processing machinery.</text>
</comment>
<dbReference type="InterPro" id="IPR002415">
    <property type="entry name" value="H/ACA_rnp_Nhp2-like"/>
</dbReference>
<dbReference type="InterPro" id="IPR029064">
    <property type="entry name" value="Ribosomal_eL30-like_sf"/>
</dbReference>
<comment type="subcellular location">
    <subcellularLocation>
        <location evidence="1">Nucleus</location>
        <location evidence="1">Nucleolus</location>
    </subcellularLocation>
</comment>
<dbReference type="Proteomes" id="UP000050794">
    <property type="component" value="Unassembled WGS sequence"/>
</dbReference>
<organism evidence="3 4">
    <name type="scientific">Toxocara canis</name>
    <name type="common">Canine roundworm</name>
    <dbReference type="NCBI Taxonomy" id="6265"/>
    <lineage>
        <taxon>Eukaryota</taxon>
        <taxon>Metazoa</taxon>
        <taxon>Ecdysozoa</taxon>
        <taxon>Nematoda</taxon>
        <taxon>Chromadorea</taxon>
        <taxon>Rhabditida</taxon>
        <taxon>Spirurina</taxon>
        <taxon>Ascaridomorpha</taxon>
        <taxon>Ascaridoidea</taxon>
        <taxon>Toxocaridae</taxon>
        <taxon>Toxocara</taxon>
    </lineage>
</organism>
<dbReference type="PRINTS" id="PR00883">
    <property type="entry name" value="NUCLEARHMG"/>
</dbReference>
<keyword evidence="1" id="KW-0539">Nucleus</keyword>
<proteinExistence type="inferred from homology"/>